<dbReference type="AlphaFoldDB" id="A0A7V6A2U6"/>
<comment type="caution">
    <text evidence="1">The sequence shown here is derived from an EMBL/GenBank/DDBJ whole genome shotgun (WGS) entry which is preliminary data.</text>
</comment>
<protein>
    <submittedName>
        <fullName evidence="1">Phosphohistidine phosphatase SixA</fullName>
    </submittedName>
</protein>
<dbReference type="GO" id="GO:0005737">
    <property type="term" value="C:cytoplasm"/>
    <property type="evidence" value="ECO:0007669"/>
    <property type="project" value="InterPro"/>
</dbReference>
<organism evidence="1">
    <name type="scientific">Desulfobacca acetoxidans</name>
    <dbReference type="NCBI Taxonomy" id="60893"/>
    <lineage>
        <taxon>Bacteria</taxon>
        <taxon>Pseudomonadati</taxon>
        <taxon>Thermodesulfobacteriota</taxon>
        <taxon>Desulfobaccia</taxon>
        <taxon>Desulfobaccales</taxon>
        <taxon>Desulfobaccaceae</taxon>
        <taxon>Desulfobacca</taxon>
    </lineage>
</organism>
<dbReference type="NCBIfam" id="TIGR00249">
    <property type="entry name" value="sixA"/>
    <property type="match status" value="1"/>
</dbReference>
<dbReference type="Gene3D" id="3.40.50.1240">
    <property type="entry name" value="Phosphoglycerate mutase-like"/>
    <property type="match status" value="1"/>
</dbReference>
<gene>
    <name evidence="1" type="primary">sixA</name>
    <name evidence="1" type="ORF">ENV52_05700</name>
</gene>
<dbReference type="Pfam" id="PF00300">
    <property type="entry name" value="His_Phos_1"/>
    <property type="match status" value="1"/>
</dbReference>
<dbReference type="InterPro" id="IPR013078">
    <property type="entry name" value="His_Pase_superF_clade-1"/>
</dbReference>
<dbReference type="InterPro" id="IPR029033">
    <property type="entry name" value="His_PPase_superfam"/>
</dbReference>
<dbReference type="SUPFAM" id="SSF53254">
    <property type="entry name" value="Phosphoglycerate mutase-like"/>
    <property type="match status" value="1"/>
</dbReference>
<dbReference type="GO" id="GO:0101006">
    <property type="term" value="F:protein histidine phosphatase activity"/>
    <property type="evidence" value="ECO:0007669"/>
    <property type="project" value="InterPro"/>
</dbReference>
<reference evidence="1" key="1">
    <citation type="journal article" date="2020" name="mSystems">
        <title>Genome- and Community-Level Interaction Insights into Carbon Utilization and Element Cycling Functions of Hydrothermarchaeota in Hydrothermal Sediment.</title>
        <authorList>
            <person name="Zhou Z."/>
            <person name="Liu Y."/>
            <person name="Xu W."/>
            <person name="Pan J."/>
            <person name="Luo Z.H."/>
            <person name="Li M."/>
        </authorList>
    </citation>
    <scope>NUCLEOTIDE SEQUENCE [LARGE SCALE GENOMIC DNA]</scope>
    <source>
        <strain evidence="1">SpSt-767</strain>
    </source>
</reference>
<proteinExistence type="predicted"/>
<dbReference type="EMBL" id="DTGR01000089">
    <property type="protein sequence ID" value="HHS29180.1"/>
    <property type="molecule type" value="Genomic_DNA"/>
</dbReference>
<accession>A0A7V6A2U6</accession>
<sequence length="154" mass="17253">MFLYLVQHAEASSEAEDPRRDLTQKGRMDIEAVSHHLKRLRVEVKQIYHSGKTRAHTTANILAEHLQPPAGVAEAQGLAPMDNPDIWAERLAKMDDNIMLVGHLPHLGRLAALLMSGDKERPVINFQMGGAIRLQRLAGGQWTLDWMIVPNIIL</sequence>
<dbReference type="CDD" id="cd07067">
    <property type="entry name" value="HP_PGM_like"/>
    <property type="match status" value="1"/>
</dbReference>
<name>A0A7V6A2U6_9BACT</name>
<evidence type="ECO:0000313" key="1">
    <source>
        <dbReference type="EMBL" id="HHS29180.1"/>
    </source>
</evidence>
<dbReference type="InterPro" id="IPR004449">
    <property type="entry name" value="SixA"/>
</dbReference>